<dbReference type="eggNOG" id="KOG3134">
    <property type="taxonomic scope" value="Eukaryota"/>
</dbReference>
<evidence type="ECO:0000256" key="1">
    <source>
        <dbReference type="ARBA" id="ARBA00004477"/>
    </source>
</evidence>
<evidence type="ECO:0000256" key="10">
    <source>
        <dbReference type="RuleBase" id="RU368065"/>
    </source>
</evidence>
<keyword evidence="5 10" id="KW-0256">Endoplasmic reticulum</keyword>
<keyword evidence="4 10" id="KW-0812">Transmembrane</keyword>
<proteinExistence type="inferred from homology"/>
<dbReference type="KEGG" id="dha:DEHA2G13420g"/>
<dbReference type="GO" id="GO:0032366">
    <property type="term" value="P:intracellular sterol transport"/>
    <property type="evidence" value="ECO:0007669"/>
    <property type="project" value="UniProtKB-UniRule"/>
</dbReference>
<evidence type="ECO:0000256" key="2">
    <source>
        <dbReference type="ARBA" id="ARBA00009187"/>
    </source>
</evidence>
<dbReference type="GO" id="GO:0032541">
    <property type="term" value="C:cortical endoplasmic reticulum"/>
    <property type="evidence" value="ECO:0007669"/>
    <property type="project" value="EnsemblFungi"/>
</dbReference>
<dbReference type="FunCoup" id="Q6BI50">
    <property type="interactions" value="33"/>
</dbReference>
<keyword evidence="9 10" id="KW-0472">Membrane</keyword>
<sequence length="310" mass="36087">MICVECTNPDIDCLYFRYKSEYIKLTICSKCGRVADKYIEYDNVILFLDIMLLKPQAYRHLTYNITESELLKDEATHKGYIKRNASHSTVFSLKGSILRYRALIRFVTVMILFEVYLTCAYEERKDKHSIIMAFILDQEIQYQYLFFILKSILEEATLNFSIQYFSHKFFKWGSIESKNINEQFQNGYRRYVLLVSVLVSSSIKLFPILMLIWPYDRTTISTTIINVIGFLNTTEALKLVTNMNYISITVILGISTALKNLISRSILGVLVSYMSNSTISQIQTSEYNETIDSLRNSIDFLRSLKDSLIN</sequence>
<dbReference type="OrthoDB" id="2192830at2759"/>
<dbReference type="Proteomes" id="UP000000599">
    <property type="component" value="Chromosome G"/>
</dbReference>
<dbReference type="GO" id="GO:0097036">
    <property type="term" value="P:regulation of plasma membrane sterol distribution"/>
    <property type="evidence" value="ECO:0007669"/>
    <property type="project" value="UniProtKB-UniRule"/>
</dbReference>
<dbReference type="RefSeq" id="XP_462121.2">
    <property type="nucleotide sequence ID" value="XM_462121.1"/>
</dbReference>
<feature type="transmembrane region" description="Helical" evidence="10">
    <location>
        <begin position="243"/>
        <end position="262"/>
    </location>
</feature>
<keyword evidence="12" id="KW-1185">Reference proteome</keyword>
<evidence type="ECO:0000256" key="6">
    <source>
        <dbReference type="ARBA" id="ARBA00022989"/>
    </source>
</evidence>
<dbReference type="GO" id="GO:0016125">
    <property type="term" value="P:sterol metabolic process"/>
    <property type="evidence" value="ECO:0007669"/>
    <property type="project" value="UniProtKB-UniRule"/>
</dbReference>
<dbReference type="GO" id="GO:0035621">
    <property type="term" value="P:ER to Golgi ceramide transport"/>
    <property type="evidence" value="ECO:0007669"/>
    <property type="project" value="EnsemblFungi"/>
</dbReference>
<dbReference type="GO" id="GO:0006897">
    <property type="term" value="P:endocytosis"/>
    <property type="evidence" value="ECO:0007669"/>
    <property type="project" value="EnsemblFungi"/>
</dbReference>
<evidence type="ECO:0000313" key="11">
    <source>
        <dbReference type="EMBL" id="CAG90607.2"/>
    </source>
</evidence>
<gene>
    <name evidence="11" type="ordered locus">DEHA2G13420g</name>
</gene>
<comment type="function">
    <text evidence="10">Regulates also the sphingolipid metabolism.</text>
</comment>
<keyword evidence="10" id="KW-0746">Sphingolipid metabolism</keyword>
<keyword evidence="7 10" id="KW-0445">Lipid transport</keyword>
<keyword evidence="3 10" id="KW-0813">Transport</keyword>
<dbReference type="GO" id="GO:0000139">
    <property type="term" value="C:Golgi membrane"/>
    <property type="evidence" value="ECO:0007669"/>
    <property type="project" value="UniProtKB-SubCell"/>
</dbReference>
<accession>Q6BI50</accession>
<keyword evidence="10" id="KW-0333">Golgi apparatus</keyword>
<feature type="transmembrane region" description="Helical" evidence="10">
    <location>
        <begin position="191"/>
        <end position="213"/>
    </location>
</feature>
<keyword evidence="6 10" id="KW-1133">Transmembrane helix</keyword>
<comment type="function">
    <text evidence="10">Mediator of sterol homeostasis involved in sterol uptake, trafficking and distribution into membranes.</text>
</comment>
<evidence type="ECO:0000256" key="8">
    <source>
        <dbReference type="ARBA" id="ARBA00023098"/>
    </source>
</evidence>
<reference evidence="11 12" key="1">
    <citation type="journal article" date="2004" name="Nature">
        <title>Genome evolution in yeasts.</title>
        <authorList>
            <consortium name="Genolevures"/>
            <person name="Dujon B."/>
            <person name="Sherman D."/>
            <person name="Fischer G."/>
            <person name="Durrens P."/>
            <person name="Casaregola S."/>
            <person name="Lafontaine I."/>
            <person name="de Montigny J."/>
            <person name="Marck C."/>
            <person name="Neuveglise C."/>
            <person name="Talla E."/>
            <person name="Goffard N."/>
            <person name="Frangeul L."/>
            <person name="Aigle M."/>
            <person name="Anthouard V."/>
            <person name="Babour A."/>
            <person name="Barbe V."/>
            <person name="Barnay S."/>
            <person name="Blanchin S."/>
            <person name="Beckerich J.M."/>
            <person name="Beyne E."/>
            <person name="Bleykasten C."/>
            <person name="Boisrame A."/>
            <person name="Boyer J."/>
            <person name="Cattolico L."/>
            <person name="Confanioleri F."/>
            <person name="de Daruvar A."/>
            <person name="Despons L."/>
            <person name="Fabre E."/>
            <person name="Fairhead C."/>
            <person name="Ferry-Dumazet H."/>
            <person name="Groppi A."/>
            <person name="Hantraye F."/>
            <person name="Hennequin C."/>
            <person name="Jauniaux N."/>
            <person name="Joyet P."/>
            <person name="Kachouri R."/>
            <person name="Kerrest A."/>
            <person name="Koszul R."/>
            <person name="Lemaire M."/>
            <person name="Lesur I."/>
            <person name="Ma L."/>
            <person name="Muller H."/>
            <person name="Nicaud J.M."/>
            <person name="Nikolski M."/>
            <person name="Oztas S."/>
            <person name="Ozier-Kalogeropoulos O."/>
            <person name="Pellenz S."/>
            <person name="Potier S."/>
            <person name="Richard G.F."/>
            <person name="Straub M.L."/>
            <person name="Suleau A."/>
            <person name="Swennene D."/>
            <person name="Tekaia F."/>
            <person name="Wesolowski-Louvel M."/>
            <person name="Westhof E."/>
            <person name="Wirth B."/>
            <person name="Zeniou-Meyer M."/>
            <person name="Zivanovic I."/>
            <person name="Bolotin-Fukuhara M."/>
            <person name="Thierry A."/>
            <person name="Bouchier C."/>
            <person name="Caudron B."/>
            <person name="Scarpelli C."/>
            <person name="Gaillardin C."/>
            <person name="Weissenbach J."/>
            <person name="Wincker P."/>
            <person name="Souciet J.L."/>
        </authorList>
    </citation>
    <scope>NUCLEOTIDE SEQUENCE [LARGE SCALE GENOMIC DNA]</scope>
    <source>
        <strain evidence="12">ATCC 36239 / CBS 767 / BCRC 21394 / JCM 1990 / NBRC 0083 / IGC 2968</strain>
    </source>
</reference>
<dbReference type="GO" id="GO:0030148">
    <property type="term" value="P:sphingolipid biosynthetic process"/>
    <property type="evidence" value="ECO:0007669"/>
    <property type="project" value="EnsemblFungi"/>
</dbReference>
<dbReference type="InterPro" id="IPR007290">
    <property type="entry name" value="Arv1"/>
</dbReference>
<dbReference type="GeneID" id="2905035"/>
<evidence type="ECO:0000256" key="7">
    <source>
        <dbReference type="ARBA" id="ARBA00023055"/>
    </source>
</evidence>
<evidence type="ECO:0000256" key="5">
    <source>
        <dbReference type="ARBA" id="ARBA00022824"/>
    </source>
</evidence>
<dbReference type="OMA" id="VYLTWAY"/>
<dbReference type="PANTHER" id="PTHR14467:SF0">
    <property type="entry name" value="PROTEIN ARV1"/>
    <property type="match status" value="1"/>
</dbReference>
<evidence type="ECO:0000256" key="9">
    <source>
        <dbReference type="ARBA" id="ARBA00023136"/>
    </source>
</evidence>
<dbReference type="AlphaFoldDB" id="Q6BI50"/>
<dbReference type="HOGENOM" id="CLU_057366_2_0_1"/>
<evidence type="ECO:0000313" key="12">
    <source>
        <dbReference type="Proteomes" id="UP000000599"/>
    </source>
</evidence>
<protein>
    <recommendedName>
        <fullName evidence="10">Protein ARV</fullName>
    </recommendedName>
</protein>
<keyword evidence="8 10" id="KW-0443">Lipid metabolism</keyword>
<comment type="subcellular location">
    <subcellularLocation>
        <location evidence="1 10">Endoplasmic reticulum membrane</location>
        <topology evidence="1 10">Multi-pass membrane protein</topology>
    </subcellularLocation>
    <subcellularLocation>
        <location evidence="10">Golgi apparatus membrane</location>
        <topology evidence="10">Multi-pass membrane protein</topology>
    </subcellularLocation>
</comment>
<evidence type="ECO:0000256" key="3">
    <source>
        <dbReference type="ARBA" id="ARBA00022448"/>
    </source>
</evidence>
<comment type="similarity">
    <text evidence="2 10">Belongs to the ARV1 family.</text>
</comment>
<dbReference type="GO" id="GO:0035376">
    <property type="term" value="P:sterol import"/>
    <property type="evidence" value="ECO:0007669"/>
    <property type="project" value="EnsemblFungi"/>
</dbReference>
<dbReference type="PANTHER" id="PTHR14467">
    <property type="entry name" value="ARV1"/>
    <property type="match status" value="1"/>
</dbReference>
<dbReference type="GO" id="GO:0006506">
    <property type="term" value="P:GPI anchor biosynthetic process"/>
    <property type="evidence" value="ECO:0007669"/>
    <property type="project" value="EnsemblFungi"/>
</dbReference>
<dbReference type="EMBL" id="CR382139">
    <property type="protein sequence ID" value="CAG90607.2"/>
    <property type="molecule type" value="Genomic_DNA"/>
</dbReference>
<evidence type="ECO:0000256" key="4">
    <source>
        <dbReference type="ARBA" id="ARBA00022692"/>
    </source>
</evidence>
<dbReference type="InParanoid" id="Q6BI50"/>
<dbReference type="STRING" id="284592.Q6BI50"/>
<organism evidence="11 12">
    <name type="scientific">Debaryomyces hansenii (strain ATCC 36239 / CBS 767 / BCRC 21394 / JCM 1990 / NBRC 0083 / IGC 2968)</name>
    <name type="common">Yeast</name>
    <name type="synonym">Torulaspora hansenii</name>
    <dbReference type="NCBI Taxonomy" id="284592"/>
    <lineage>
        <taxon>Eukaryota</taxon>
        <taxon>Fungi</taxon>
        <taxon>Dikarya</taxon>
        <taxon>Ascomycota</taxon>
        <taxon>Saccharomycotina</taxon>
        <taxon>Pichiomycetes</taxon>
        <taxon>Debaryomycetaceae</taxon>
        <taxon>Debaryomyces</taxon>
    </lineage>
</organism>
<name>Q6BI50_DEBHA</name>
<dbReference type="GO" id="GO:0005789">
    <property type="term" value="C:endoplasmic reticulum membrane"/>
    <property type="evidence" value="ECO:0007669"/>
    <property type="project" value="UniProtKB-SubCell"/>
</dbReference>
<dbReference type="Pfam" id="PF04161">
    <property type="entry name" value="Arv1"/>
    <property type="match status" value="1"/>
</dbReference>
<comment type="caution">
    <text evidence="10">Lacks conserved residue(s) required for the propagation of feature annotation.</text>
</comment>